<dbReference type="PANTHER" id="PTHR30244:SF34">
    <property type="entry name" value="DTDP-4-AMINO-4,6-DIDEOXYGALACTOSE TRANSAMINASE"/>
    <property type="match status" value="1"/>
</dbReference>
<dbReference type="SUPFAM" id="SSF53383">
    <property type="entry name" value="PLP-dependent transferases"/>
    <property type="match status" value="1"/>
</dbReference>
<evidence type="ECO:0000313" key="2">
    <source>
        <dbReference type="EMBL" id="MFC5970129.1"/>
    </source>
</evidence>
<evidence type="ECO:0000313" key="3">
    <source>
        <dbReference type="Proteomes" id="UP001596099"/>
    </source>
</evidence>
<dbReference type="PANTHER" id="PTHR30244">
    <property type="entry name" value="TRANSAMINASE"/>
    <property type="match status" value="1"/>
</dbReference>
<organism evidence="2 3">
    <name type="scientific">Halomarina salina</name>
    <dbReference type="NCBI Taxonomy" id="1872699"/>
    <lineage>
        <taxon>Archaea</taxon>
        <taxon>Methanobacteriati</taxon>
        <taxon>Methanobacteriota</taxon>
        <taxon>Stenosarchaea group</taxon>
        <taxon>Halobacteria</taxon>
        <taxon>Halobacteriales</taxon>
        <taxon>Natronomonadaceae</taxon>
        <taxon>Halomarina</taxon>
    </lineage>
</organism>
<proteinExistence type="inferred from homology"/>
<dbReference type="EMBL" id="JBHSQH010000001">
    <property type="protein sequence ID" value="MFC5970129.1"/>
    <property type="molecule type" value="Genomic_DNA"/>
</dbReference>
<dbReference type="PIRSF" id="PIRSF000390">
    <property type="entry name" value="PLP_StrS"/>
    <property type="match status" value="1"/>
</dbReference>
<dbReference type="CDD" id="cd00616">
    <property type="entry name" value="AHBA_syn"/>
    <property type="match status" value="1"/>
</dbReference>
<dbReference type="Proteomes" id="UP001596099">
    <property type="component" value="Unassembled WGS sequence"/>
</dbReference>
<sequence length="381" mass="41116">MGETIPLFRIDTDEEDVANATASIRRGSHWANGPFVEAFEERITDYLGVDHAVAVNSGTSALVTALVAHDVGPGDEVVVPSFTFIATANAVRLTGATPVFADIEPDTYGLDPSSVRDCVGPDTAAVLPVHPYGGACRIEELAALADEEDLLLVEDAAEALGADADGDLLGTVGDSAALSFCQNKVATTGEGGAVVTDDEEVARRARLYRSHGRASDRYFDSARTGRYVSLGANLRMADVVAAIGCSQLDRIEELVARRREAATRLNRGFEGVEGVRPHSSPTGRHVYQLYTVELPRGVDREAVVSRLAERDIASKVYWDPPVHRTEYYLREHDDPRTPLRVTEDVSSRVLTLPMFPGLTEAETDRIVAAVDAAVTEQRRVA</sequence>
<dbReference type="AlphaFoldDB" id="A0ABD5RIW6"/>
<dbReference type="InterPro" id="IPR000653">
    <property type="entry name" value="DegT/StrS_aminotransferase"/>
</dbReference>
<keyword evidence="2" id="KW-0032">Aminotransferase</keyword>
<dbReference type="GO" id="GO:0008483">
    <property type="term" value="F:transaminase activity"/>
    <property type="evidence" value="ECO:0007669"/>
    <property type="project" value="UniProtKB-KW"/>
</dbReference>
<comment type="caution">
    <text evidence="2">The sequence shown here is derived from an EMBL/GenBank/DDBJ whole genome shotgun (WGS) entry which is preliminary data.</text>
</comment>
<comment type="similarity">
    <text evidence="1">Belongs to the DegT/DnrJ/EryC1 family.</text>
</comment>
<keyword evidence="2" id="KW-0808">Transferase</keyword>
<name>A0ABD5RIW6_9EURY</name>
<keyword evidence="1" id="KW-0663">Pyridoxal phosphate</keyword>
<dbReference type="Pfam" id="PF01041">
    <property type="entry name" value="DegT_DnrJ_EryC1"/>
    <property type="match status" value="1"/>
</dbReference>
<keyword evidence="3" id="KW-1185">Reference proteome</keyword>
<reference evidence="2 3" key="1">
    <citation type="journal article" date="2019" name="Int. J. Syst. Evol. Microbiol.">
        <title>The Global Catalogue of Microorganisms (GCM) 10K type strain sequencing project: providing services to taxonomists for standard genome sequencing and annotation.</title>
        <authorList>
            <consortium name="The Broad Institute Genomics Platform"/>
            <consortium name="The Broad Institute Genome Sequencing Center for Infectious Disease"/>
            <person name="Wu L."/>
            <person name="Ma J."/>
        </authorList>
    </citation>
    <scope>NUCLEOTIDE SEQUENCE [LARGE SCALE GENOMIC DNA]</scope>
    <source>
        <strain evidence="2 3">CGMCC 1.12543</strain>
    </source>
</reference>
<dbReference type="Gene3D" id="3.40.640.10">
    <property type="entry name" value="Type I PLP-dependent aspartate aminotransferase-like (Major domain)"/>
    <property type="match status" value="1"/>
</dbReference>
<gene>
    <name evidence="2" type="ORF">ACFPYI_02180</name>
</gene>
<protein>
    <submittedName>
        <fullName evidence="2">DegT/DnrJ/EryC1/StrS family aminotransferase</fullName>
    </submittedName>
</protein>
<dbReference type="InterPro" id="IPR015421">
    <property type="entry name" value="PyrdxlP-dep_Trfase_major"/>
</dbReference>
<accession>A0ABD5RIW6</accession>
<dbReference type="InterPro" id="IPR015422">
    <property type="entry name" value="PyrdxlP-dep_Trfase_small"/>
</dbReference>
<dbReference type="InterPro" id="IPR015424">
    <property type="entry name" value="PyrdxlP-dep_Trfase"/>
</dbReference>
<evidence type="ECO:0000256" key="1">
    <source>
        <dbReference type="RuleBase" id="RU004508"/>
    </source>
</evidence>
<dbReference type="Gene3D" id="3.90.1150.10">
    <property type="entry name" value="Aspartate Aminotransferase, domain 1"/>
    <property type="match status" value="1"/>
</dbReference>
<dbReference type="RefSeq" id="WP_247418805.1">
    <property type="nucleotide sequence ID" value="NZ_JALLGW010000002.1"/>
</dbReference>